<dbReference type="Proteomes" id="UP001602058">
    <property type="component" value="Unassembled WGS sequence"/>
</dbReference>
<name>A0ABW6UUD9_9ACTN</name>
<dbReference type="RefSeq" id="WP_351086223.1">
    <property type="nucleotide sequence ID" value="NZ_JBEOZG010000037.1"/>
</dbReference>
<gene>
    <name evidence="1" type="ORF">ACFY1D_37450</name>
</gene>
<sequence>MALMTHAYMPPKTVPLTADYNQLTTDDQNQFDELMERADDNPHNGEYLALMLAAALLAGLHIPYGGHIRKCACSCWCPVIFDPQHPDAHEIEHGDGYNLGRHQCPTCADRHRETA</sequence>
<protein>
    <submittedName>
        <fullName evidence="1">Uncharacterized protein</fullName>
    </submittedName>
</protein>
<keyword evidence="2" id="KW-1185">Reference proteome</keyword>
<evidence type="ECO:0000313" key="2">
    <source>
        <dbReference type="Proteomes" id="UP001602058"/>
    </source>
</evidence>
<reference evidence="1 2" key="1">
    <citation type="submission" date="2024-10" db="EMBL/GenBank/DDBJ databases">
        <title>The Natural Products Discovery Center: Release of the First 8490 Sequenced Strains for Exploring Actinobacteria Biosynthetic Diversity.</title>
        <authorList>
            <person name="Kalkreuter E."/>
            <person name="Kautsar S.A."/>
            <person name="Yang D."/>
            <person name="Bader C.D."/>
            <person name="Teijaro C.N."/>
            <person name="Fluegel L."/>
            <person name="Davis C.M."/>
            <person name="Simpson J.R."/>
            <person name="Lauterbach L."/>
            <person name="Steele A.D."/>
            <person name="Gui C."/>
            <person name="Meng S."/>
            <person name="Li G."/>
            <person name="Viehrig K."/>
            <person name="Ye F."/>
            <person name="Su P."/>
            <person name="Kiefer A.F."/>
            <person name="Nichols A."/>
            <person name="Cepeda A.J."/>
            <person name="Yan W."/>
            <person name="Fan B."/>
            <person name="Jiang Y."/>
            <person name="Adhikari A."/>
            <person name="Zheng C.-J."/>
            <person name="Schuster L."/>
            <person name="Cowan T.M."/>
            <person name="Smanski M.J."/>
            <person name="Chevrette M.G."/>
            <person name="De Carvalho L.P.S."/>
            <person name="Shen B."/>
        </authorList>
    </citation>
    <scope>NUCLEOTIDE SEQUENCE [LARGE SCALE GENOMIC DNA]</scope>
    <source>
        <strain evidence="1 2">NPDC001390</strain>
    </source>
</reference>
<dbReference type="EMBL" id="JBIAWJ010000031">
    <property type="protein sequence ID" value="MFF4527061.1"/>
    <property type="molecule type" value="Genomic_DNA"/>
</dbReference>
<comment type="caution">
    <text evidence="1">The sequence shown here is derived from an EMBL/GenBank/DDBJ whole genome shotgun (WGS) entry which is preliminary data.</text>
</comment>
<accession>A0ABW6UUD9</accession>
<evidence type="ECO:0000313" key="1">
    <source>
        <dbReference type="EMBL" id="MFF4527061.1"/>
    </source>
</evidence>
<organism evidence="1 2">
    <name type="scientific">Streptomyces bluensis</name>
    <dbReference type="NCBI Taxonomy" id="33897"/>
    <lineage>
        <taxon>Bacteria</taxon>
        <taxon>Bacillati</taxon>
        <taxon>Actinomycetota</taxon>
        <taxon>Actinomycetes</taxon>
        <taxon>Kitasatosporales</taxon>
        <taxon>Streptomycetaceae</taxon>
        <taxon>Streptomyces</taxon>
    </lineage>
</organism>
<proteinExistence type="predicted"/>